<name>A0A0D0V4J3_9TREE</name>
<keyword evidence="2" id="KW-0812">Transmembrane</keyword>
<feature type="transmembrane region" description="Helical" evidence="2">
    <location>
        <begin position="86"/>
        <end position="114"/>
    </location>
</feature>
<feature type="region of interest" description="Disordered" evidence="1">
    <location>
        <begin position="1"/>
        <end position="79"/>
    </location>
</feature>
<keyword evidence="2" id="KW-0472">Membrane</keyword>
<gene>
    <name evidence="3" type="ORF">I313_02624</name>
</gene>
<feature type="compositionally biased region" description="Polar residues" evidence="1">
    <location>
        <begin position="32"/>
        <end position="45"/>
    </location>
</feature>
<keyword evidence="2" id="KW-1133">Transmembrane helix</keyword>
<dbReference type="OrthoDB" id="10371124at2759"/>
<dbReference type="AlphaFoldDB" id="A0A0D0V4J3"/>
<reference evidence="3 4" key="1">
    <citation type="submission" date="2015-01" db="EMBL/GenBank/DDBJ databases">
        <title>The Genome Sequence of Cryptococcus gattii Ram5.</title>
        <authorList>
            <consortium name="The Broad Institute Genomics Platform"/>
            <person name="Cuomo C."/>
            <person name="Litvintseva A."/>
            <person name="Chen Y."/>
            <person name="Heitman J."/>
            <person name="Sun S."/>
            <person name="Springer D."/>
            <person name="Dromer F."/>
            <person name="Young S."/>
            <person name="Zeng Q."/>
            <person name="Gargeya S."/>
            <person name="Abouelleil A."/>
            <person name="Alvarado L."/>
            <person name="Chapman S.B."/>
            <person name="Gainer-Dewar J."/>
            <person name="Goldberg J."/>
            <person name="Griggs A."/>
            <person name="Gujja S."/>
            <person name="Hansen M."/>
            <person name="Howarth C."/>
            <person name="Imamovic A."/>
            <person name="Larimer J."/>
            <person name="Murphy C."/>
            <person name="Naylor J."/>
            <person name="Pearson M."/>
            <person name="Priest M."/>
            <person name="Roberts A."/>
            <person name="Saif S."/>
            <person name="Shea T."/>
            <person name="Sykes S."/>
            <person name="Wortman J."/>
            <person name="Nusbaum C."/>
            <person name="Birren B."/>
        </authorList>
    </citation>
    <scope>NUCLEOTIDE SEQUENCE [LARGE SCALE GENOMIC DNA]</scope>
    <source>
        <strain evidence="3 4">Ram5</strain>
    </source>
</reference>
<evidence type="ECO:0000313" key="4">
    <source>
        <dbReference type="Proteomes" id="UP000053392"/>
    </source>
</evidence>
<dbReference type="Proteomes" id="UP000053392">
    <property type="component" value="Unassembled WGS sequence"/>
</dbReference>
<evidence type="ECO:0000313" key="3">
    <source>
        <dbReference type="EMBL" id="KIR41494.1"/>
    </source>
</evidence>
<feature type="compositionally biased region" description="Basic residues" evidence="1">
    <location>
        <begin position="46"/>
        <end position="57"/>
    </location>
</feature>
<feature type="compositionally biased region" description="Basic and acidic residues" evidence="1">
    <location>
        <begin position="158"/>
        <end position="174"/>
    </location>
</feature>
<feature type="region of interest" description="Disordered" evidence="1">
    <location>
        <begin position="154"/>
        <end position="180"/>
    </location>
</feature>
<accession>A0A0D0V4J3</accession>
<dbReference type="HOGENOM" id="CLU_1481934_0_0_1"/>
<feature type="compositionally biased region" description="Low complexity" evidence="1">
    <location>
        <begin position="11"/>
        <end position="23"/>
    </location>
</feature>
<proteinExistence type="predicted"/>
<protein>
    <submittedName>
        <fullName evidence="3">Uncharacterized protein</fullName>
    </submittedName>
</protein>
<evidence type="ECO:0000256" key="2">
    <source>
        <dbReference type="SAM" id="Phobius"/>
    </source>
</evidence>
<organism evidence="3 4">
    <name type="scientific">Cryptococcus deuterogattii Ram5</name>
    <dbReference type="NCBI Taxonomy" id="1296110"/>
    <lineage>
        <taxon>Eukaryota</taxon>
        <taxon>Fungi</taxon>
        <taxon>Dikarya</taxon>
        <taxon>Basidiomycota</taxon>
        <taxon>Agaricomycotina</taxon>
        <taxon>Tremellomycetes</taxon>
        <taxon>Tremellales</taxon>
        <taxon>Cryptococcaceae</taxon>
        <taxon>Cryptococcus</taxon>
        <taxon>Cryptococcus gattii species complex</taxon>
    </lineage>
</organism>
<evidence type="ECO:0000256" key="1">
    <source>
        <dbReference type="SAM" id="MobiDB-lite"/>
    </source>
</evidence>
<keyword evidence="4" id="KW-1185">Reference proteome</keyword>
<sequence>MAASSTPHPLPTVIITPSTPISDSSEDIALLPSTTQFYPSSSNKHSQSRPKRQRSHASRSYSTEYLLPPARLPSPKTGHRPLRSSLISLALLLMGLTLIASSVLCTGNGANVWIEMKYKGLQKLEGMGRDVGAKLGWNASLQPMATLRVLNMETSGDEEMHPSKDADRRDRSKELGNILPEGQYDASAIITDSRSRRINGRDIWDIQ</sequence>
<dbReference type="EMBL" id="KN847900">
    <property type="protein sequence ID" value="KIR41494.1"/>
    <property type="molecule type" value="Genomic_DNA"/>
</dbReference>